<evidence type="ECO:0000313" key="2">
    <source>
        <dbReference type="EMBL" id="GBF89447.1"/>
    </source>
</evidence>
<dbReference type="PANTHER" id="PTHR31446:SF29">
    <property type="entry name" value="ACID PHOSPHATASE_VANADIUM-DEPENDENT HALOPEROXIDASE-RELATED PROTEIN"/>
    <property type="match status" value="1"/>
</dbReference>
<dbReference type="FunCoup" id="A0A2V0NWY4">
    <property type="interactions" value="24"/>
</dbReference>
<protein>
    <recommendedName>
        <fullName evidence="4">Acid phosphatase</fullName>
    </recommendedName>
</protein>
<reference evidence="2 3" key="1">
    <citation type="journal article" date="2018" name="Sci. Rep.">
        <title>Raphidocelis subcapitata (=Pseudokirchneriella subcapitata) provides an insight into genome evolution and environmental adaptations in the Sphaeropleales.</title>
        <authorList>
            <person name="Suzuki S."/>
            <person name="Yamaguchi H."/>
            <person name="Nakajima N."/>
            <person name="Kawachi M."/>
        </authorList>
    </citation>
    <scope>NUCLEOTIDE SEQUENCE [LARGE SCALE GENOMIC DNA]</scope>
    <source>
        <strain evidence="2 3">NIES-35</strain>
    </source>
</reference>
<keyword evidence="3" id="KW-1185">Reference proteome</keyword>
<keyword evidence="1" id="KW-0812">Transmembrane</keyword>
<dbReference type="InterPro" id="IPR003832">
    <property type="entry name" value="DUF212"/>
</dbReference>
<feature type="transmembrane region" description="Helical" evidence="1">
    <location>
        <begin position="59"/>
        <end position="83"/>
    </location>
</feature>
<dbReference type="Pfam" id="PF02681">
    <property type="entry name" value="DUF212"/>
    <property type="match status" value="1"/>
</dbReference>
<evidence type="ECO:0000313" key="3">
    <source>
        <dbReference type="Proteomes" id="UP000247498"/>
    </source>
</evidence>
<feature type="transmembrane region" description="Helical" evidence="1">
    <location>
        <begin position="89"/>
        <end position="106"/>
    </location>
</feature>
<keyword evidence="1" id="KW-0472">Membrane</keyword>
<organism evidence="2 3">
    <name type="scientific">Raphidocelis subcapitata</name>
    <dbReference type="NCBI Taxonomy" id="307507"/>
    <lineage>
        <taxon>Eukaryota</taxon>
        <taxon>Viridiplantae</taxon>
        <taxon>Chlorophyta</taxon>
        <taxon>core chlorophytes</taxon>
        <taxon>Chlorophyceae</taxon>
        <taxon>CS clade</taxon>
        <taxon>Sphaeropleales</taxon>
        <taxon>Selenastraceae</taxon>
        <taxon>Raphidocelis</taxon>
    </lineage>
</organism>
<dbReference type="Proteomes" id="UP000247498">
    <property type="component" value="Unassembled WGS sequence"/>
</dbReference>
<accession>A0A2V0NWY4</accession>
<name>A0A2V0NWY4_9CHLO</name>
<dbReference type="EMBL" id="BDRX01000010">
    <property type="protein sequence ID" value="GBF89447.1"/>
    <property type="molecule type" value="Genomic_DNA"/>
</dbReference>
<dbReference type="OrthoDB" id="1716650at2759"/>
<feature type="transmembrane region" description="Helical" evidence="1">
    <location>
        <begin position="29"/>
        <end position="47"/>
    </location>
</feature>
<dbReference type="AlphaFoldDB" id="A0A2V0NWY4"/>
<dbReference type="InParanoid" id="A0A2V0NWY4"/>
<evidence type="ECO:0000256" key="1">
    <source>
        <dbReference type="SAM" id="Phobius"/>
    </source>
</evidence>
<comment type="caution">
    <text evidence="2">The sequence shown here is derived from an EMBL/GenBank/DDBJ whole genome shotgun (WGS) entry which is preliminary data.</text>
</comment>
<keyword evidence="1" id="KW-1133">Transmembrane helix</keyword>
<proteinExistence type="predicted"/>
<sequence>MPRDLPSGGEAAAGGGGGGGLTGILTNHALLAGVLGCVLAQVAKVFTNFLSEREWDWTLALASGGMPSSHTALVVALATAIGVEEGTRSPLFALAACFSLVVMYDASGVRLHAGRAAAVLNHFLGALPEDHQLAGLSLRDRLGHEPEEVLAGAAVGVAVGWLFASALGGGGGGGGSGSGGRMLLL</sequence>
<gene>
    <name evidence="2" type="ORF">Rsub_02019</name>
</gene>
<dbReference type="PANTHER" id="PTHR31446">
    <property type="entry name" value="ACID PHOSPHATASE/VANADIUM-DEPENDENT HALOPEROXIDASE-RELATED PROTEIN"/>
    <property type="match status" value="1"/>
</dbReference>
<evidence type="ECO:0008006" key="4">
    <source>
        <dbReference type="Google" id="ProtNLM"/>
    </source>
</evidence>